<accession>A0A9D4LN23</accession>
<dbReference type="Proteomes" id="UP000828390">
    <property type="component" value="Unassembled WGS sequence"/>
</dbReference>
<dbReference type="EMBL" id="JAIWYP010000002">
    <property type="protein sequence ID" value="KAH3860709.1"/>
    <property type="molecule type" value="Genomic_DNA"/>
</dbReference>
<evidence type="ECO:0000256" key="1">
    <source>
        <dbReference type="SAM" id="MobiDB-lite"/>
    </source>
</evidence>
<name>A0A9D4LN23_DREPO</name>
<evidence type="ECO:0000313" key="3">
    <source>
        <dbReference type="Proteomes" id="UP000828390"/>
    </source>
</evidence>
<feature type="region of interest" description="Disordered" evidence="1">
    <location>
        <begin position="318"/>
        <end position="340"/>
    </location>
</feature>
<reference evidence="2" key="2">
    <citation type="submission" date="2020-11" db="EMBL/GenBank/DDBJ databases">
        <authorList>
            <person name="McCartney M.A."/>
            <person name="Auch B."/>
            <person name="Kono T."/>
            <person name="Mallez S."/>
            <person name="Becker A."/>
            <person name="Gohl D.M."/>
            <person name="Silverstein K.A.T."/>
            <person name="Koren S."/>
            <person name="Bechman K.B."/>
            <person name="Herman A."/>
            <person name="Abrahante J.E."/>
            <person name="Garbe J."/>
        </authorList>
    </citation>
    <scope>NUCLEOTIDE SEQUENCE</scope>
    <source>
        <strain evidence="2">Duluth1</strain>
        <tissue evidence="2">Whole animal</tissue>
    </source>
</reference>
<dbReference type="AlphaFoldDB" id="A0A9D4LN23"/>
<comment type="caution">
    <text evidence="2">The sequence shown here is derived from an EMBL/GenBank/DDBJ whole genome shotgun (WGS) entry which is preliminary data.</text>
</comment>
<protein>
    <submittedName>
        <fullName evidence="2">Uncharacterized protein</fullName>
    </submittedName>
</protein>
<keyword evidence="3" id="KW-1185">Reference proteome</keyword>
<organism evidence="2 3">
    <name type="scientific">Dreissena polymorpha</name>
    <name type="common">Zebra mussel</name>
    <name type="synonym">Mytilus polymorpha</name>
    <dbReference type="NCBI Taxonomy" id="45954"/>
    <lineage>
        <taxon>Eukaryota</taxon>
        <taxon>Metazoa</taxon>
        <taxon>Spiralia</taxon>
        <taxon>Lophotrochozoa</taxon>
        <taxon>Mollusca</taxon>
        <taxon>Bivalvia</taxon>
        <taxon>Autobranchia</taxon>
        <taxon>Heteroconchia</taxon>
        <taxon>Euheterodonta</taxon>
        <taxon>Imparidentia</taxon>
        <taxon>Neoheterodontei</taxon>
        <taxon>Myida</taxon>
        <taxon>Dreissenoidea</taxon>
        <taxon>Dreissenidae</taxon>
        <taxon>Dreissena</taxon>
    </lineage>
</organism>
<gene>
    <name evidence="2" type="ORF">DPMN_023627</name>
</gene>
<proteinExistence type="predicted"/>
<reference evidence="2" key="1">
    <citation type="journal article" date="2019" name="bioRxiv">
        <title>The Genome of the Zebra Mussel, Dreissena polymorpha: A Resource for Invasive Species Research.</title>
        <authorList>
            <person name="McCartney M.A."/>
            <person name="Auch B."/>
            <person name="Kono T."/>
            <person name="Mallez S."/>
            <person name="Zhang Y."/>
            <person name="Obille A."/>
            <person name="Becker A."/>
            <person name="Abrahante J.E."/>
            <person name="Garbe J."/>
            <person name="Badalamenti J.P."/>
            <person name="Herman A."/>
            <person name="Mangelson H."/>
            <person name="Liachko I."/>
            <person name="Sullivan S."/>
            <person name="Sone E.D."/>
            <person name="Koren S."/>
            <person name="Silverstein K.A.T."/>
            <person name="Beckman K.B."/>
            <person name="Gohl D.M."/>
        </authorList>
    </citation>
    <scope>NUCLEOTIDE SEQUENCE</scope>
    <source>
        <strain evidence="2">Duluth1</strain>
        <tissue evidence="2">Whole animal</tissue>
    </source>
</reference>
<sequence length="340" mass="37404">MGTSIPLYTPGAARLGQLDLQGDFQALRDTLSKVKLPAEVRLNDCRKGIKQADQPLMNVLSKCGTELNQKMLDDFLQEEFAALLVGEQFDSTAAMLWALQRTVTRTDEAFPDPGVDVTVMDSVVLSTAGRRTCFSPLRIDSSRDDGQGKIATRRTNPLISGTNVQYVLNRYRGKLLRTRGWIASGDWNLMAYVNSKGGPSSSLSKIAISIWAEAIEIGVSIRCAHIAGKTRQTQLDASSTTFCVYRPSMGSAHHRQICELSQCAGSALQQQVLGTDVISYVIQNQRTQATVIAPKWLAQPWYTPPLKLPNNPRRNLAVTDNGHSSGEFLEIPPRAERLVD</sequence>
<evidence type="ECO:0000313" key="2">
    <source>
        <dbReference type="EMBL" id="KAH3860709.1"/>
    </source>
</evidence>